<keyword evidence="1" id="KW-1133">Transmembrane helix</keyword>
<keyword evidence="1" id="KW-0472">Membrane</keyword>
<feature type="transmembrane region" description="Helical" evidence="1">
    <location>
        <begin position="127"/>
        <end position="149"/>
    </location>
</feature>
<evidence type="ECO:0000313" key="2">
    <source>
        <dbReference type="EMBL" id="SVC65772.1"/>
    </source>
</evidence>
<sequence length="213" mass="24456">MIEQPLMSFLIGFKHSLEADHIATVLSIKDNNKLKGLVWAAGHSLSILILSSLMYFLNFKINENLFTTVELFIGGLLIFMSFKFFLKVLEEKDHIHQHEHNKSIKHIHYHDKGTHPDHAHNLTLQTFLIGILHGIAGTGGFVILTSLYVSSNFQFFIFLSMFVIGSLVSMSMTFWFYNFLKTVYLVKIEKYISYVIVVTASYIGIDKIMEVIF</sequence>
<gene>
    <name evidence="2" type="ORF">METZ01_LOCUS318626</name>
</gene>
<feature type="transmembrane region" description="Helical" evidence="1">
    <location>
        <begin position="37"/>
        <end position="59"/>
    </location>
</feature>
<feature type="transmembrane region" description="Helical" evidence="1">
    <location>
        <begin position="155"/>
        <end position="179"/>
    </location>
</feature>
<evidence type="ECO:0008006" key="3">
    <source>
        <dbReference type="Google" id="ProtNLM"/>
    </source>
</evidence>
<feature type="transmembrane region" description="Helical" evidence="1">
    <location>
        <begin position="65"/>
        <end position="86"/>
    </location>
</feature>
<accession>A0A382P1E6</accession>
<dbReference type="EMBL" id="UINC01103411">
    <property type="protein sequence ID" value="SVC65772.1"/>
    <property type="molecule type" value="Genomic_DNA"/>
</dbReference>
<dbReference type="PANTHER" id="PTHR33876:SF4">
    <property type="entry name" value="CHLOROPLAST PROTEIN FOR GROWTH AND FERTILITY 2"/>
    <property type="match status" value="1"/>
</dbReference>
<dbReference type="AlphaFoldDB" id="A0A382P1E6"/>
<dbReference type="InterPro" id="IPR052776">
    <property type="entry name" value="Chloro_ReproSupport/MetalTrans"/>
</dbReference>
<protein>
    <recommendedName>
        <fullName evidence="3">Urease accessory protein UreH-like transmembrane domain-containing protein</fullName>
    </recommendedName>
</protein>
<keyword evidence="1" id="KW-0812">Transmembrane</keyword>
<name>A0A382P1E6_9ZZZZ</name>
<organism evidence="2">
    <name type="scientific">marine metagenome</name>
    <dbReference type="NCBI Taxonomy" id="408172"/>
    <lineage>
        <taxon>unclassified sequences</taxon>
        <taxon>metagenomes</taxon>
        <taxon>ecological metagenomes</taxon>
    </lineage>
</organism>
<evidence type="ECO:0000256" key="1">
    <source>
        <dbReference type="SAM" id="Phobius"/>
    </source>
</evidence>
<proteinExistence type="predicted"/>
<reference evidence="2" key="1">
    <citation type="submission" date="2018-05" db="EMBL/GenBank/DDBJ databases">
        <authorList>
            <person name="Lanie J.A."/>
            <person name="Ng W.-L."/>
            <person name="Kazmierczak K.M."/>
            <person name="Andrzejewski T.M."/>
            <person name="Davidsen T.M."/>
            <person name="Wayne K.J."/>
            <person name="Tettelin H."/>
            <person name="Glass J.I."/>
            <person name="Rusch D."/>
            <person name="Podicherti R."/>
            <person name="Tsui H.-C.T."/>
            <person name="Winkler M.E."/>
        </authorList>
    </citation>
    <scope>NUCLEOTIDE SEQUENCE</scope>
</reference>
<dbReference type="PANTHER" id="PTHR33876">
    <property type="entry name" value="UNNAMED PRODUCT"/>
    <property type="match status" value="1"/>
</dbReference>